<comment type="caution">
    <text evidence="2">The sequence shown here is derived from an EMBL/GenBank/DDBJ whole genome shotgun (WGS) entry which is preliminary data.</text>
</comment>
<feature type="region of interest" description="Disordered" evidence="1">
    <location>
        <begin position="48"/>
        <end position="72"/>
    </location>
</feature>
<dbReference type="AlphaFoldDB" id="L7C949"/>
<feature type="region of interest" description="Disordered" evidence="1">
    <location>
        <begin position="1"/>
        <end position="24"/>
    </location>
</feature>
<reference evidence="2 3" key="1">
    <citation type="journal article" date="2013" name="Mar. Genomics">
        <title>Expression of sulfatases in Rhodopirellula baltica and the diversity of sulfatases in the genus Rhodopirellula.</title>
        <authorList>
            <person name="Wegner C.E."/>
            <person name="Richter-Heitmann T."/>
            <person name="Klindworth A."/>
            <person name="Klockow C."/>
            <person name="Richter M."/>
            <person name="Achstetter T."/>
            <person name="Glockner F.O."/>
            <person name="Harder J."/>
        </authorList>
    </citation>
    <scope>NUCLEOTIDE SEQUENCE [LARGE SCALE GENOMIC DNA]</scope>
    <source>
        <strain evidence="2 3">SWK14</strain>
    </source>
</reference>
<sequence length="92" mass="9812">MNGFRDASVAGAANRRARRSAKAAGGRLITYPSKDAEGEILANVTGKPGPAKAWKTGSVTQKNRPVSPHQSHCGDCVESRLLQCTQPLRLLK</sequence>
<proteinExistence type="predicted"/>
<gene>
    <name evidence="2" type="ORF">RBSWK_05726</name>
</gene>
<evidence type="ECO:0000313" key="3">
    <source>
        <dbReference type="Proteomes" id="UP000010959"/>
    </source>
</evidence>
<protein>
    <submittedName>
        <fullName evidence="2">Uncharacterized protein</fullName>
    </submittedName>
</protein>
<accession>L7C949</accession>
<feature type="compositionally biased region" description="Polar residues" evidence="1">
    <location>
        <begin position="57"/>
        <end position="70"/>
    </location>
</feature>
<name>L7C949_RHOBT</name>
<evidence type="ECO:0000256" key="1">
    <source>
        <dbReference type="SAM" id="MobiDB-lite"/>
    </source>
</evidence>
<evidence type="ECO:0000313" key="2">
    <source>
        <dbReference type="EMBL" id="ELP30335.1"/>
    </source>
</evidence>
<organism evidence="2 3">
    <name type="scientific">Rhodopirellula baltica SWK14</name>
    <dbReference type="NCBI Taxonomy" id="993516"/>
    <lineage>
        <taxon>Bacteria</taxon>
        <taxon>Pseudomonadati</taxon>
        <taxon>Planctomycetota</taxon>
        <taxon>Planctomycetia</taxon>
        <taxon>Pirellulales</taxon>
        <taxon>Pirellulaceae</taxon>
        <taxon>Rhodopirellula</taxon>
    </lineage>
</organism>
<dbReference type="PATRIC" id="fig|993516.3.peg.6134"/>
<dbReference type="Proteomes" id="UP000010959">
    <property type="component" value="Unassembled WGS sequence"/>
</dbReference>
<dbReference type="EMBL" id="AMWG01000159">
    <property type="protein sequence ID" value="ELP30335.1"/>
    <property type="molecule type" value="Genomic_DNA"/>
</dbReference>